<evidence type="ECO:0000259" key="1">
    <source>
        <dbReference type="Pfam" id="PF02464"/>
    </source>
</evidence>
<keyword evidence="3" id="KW-1185">Reference proteome</keyword>
<dbReference type="OrthoDB" id="9801454at2"/>
<dbReference type="Gene3D" id="3.90.950.20">
    <property type="entry name" value="CinA-like"/>
    <property type="match status" value="1"/>
</dbReference>
<sequence>MFDQESLDLSAALGEALQPMGWMLAAAESCTGGLVAGLVTAVAGSSAWFDRGFVTYTNAAKVAELGVREETLAAHGAVSEQTAGEMAAGALQAAGAQMAVSTTGIAGPGGATPGKPVGMVCFGWAWTTPEGVRVRTATHLLAGDRAAVRMQAVRIALRGVLEARALAVDPLQNE</sequence>
<dbReference type="RefSeq" id="WP_130362175.1">
    <property type="nucleotide sequence ID" value="NZ_SGXC01000004.1"/>
</dbReference>
<evidence type="ECO:0000313" key="3">
    <source>
        <dbReference type="Proteomes" id="UP000292445"/>
    </source>
</evidence>
<reference evidence="2 3" key="1">
    <citation type="submission" date="2019-02" db="EMBL/GenBank/DDBJ databases">
        <title>Genomic Encyclopedia of Type Strains, Phase IV (KMG-IV): sequencing the most valuable type-strain genomes for metagenomic binning, comparative biology and taxonomic classification.</title>
        <authorList>
            <person name="Goeker M."/>
        </authorList>
    </citation>
    <scope>NUCLEOTIDE SEQUENCE [LARGE SCALE GENOMIC DNA]</scope>
    <source>
        <strain evidence="2 3">K24</strain>
    </source>
</reference>
<name>A0A4Q7N6W6_9BURK</name>
<proteinExistence type="predicted"/>
<dbReference type="InterPro" id="IPR008136">
    <property type="entry name" value="CinA_C"/>
</dbReference>
<organism evidence="2 3">
    <name type="scientific">Pigmentiphaga kullae</name>
    <dbReference type="NCBI Taxonomy" id="151784"/>
    <lineage>
        <taxon>Bacteria</taxon>
        <taxon>Pseudomonadati</taxon>
        <taxon>Pseudomonadota</taxon>
        <taxon>Betaproteobacteria</taxon>
        <taxon>Burkholderiales</taxon>
        <taxon>Alcaligenaceae</taxon>
        <taxon>Pigmentiphaga</taxon>
    </lineage>
</organism>
<comment type="caution">
    <text evidence="2">The sequence shown here is derived from an EMBL/GenBank/DDBJ whole genome shotgun (WGS) entry which is preliminary data.</text>
</comment>
<dbReference type="Proteomes" id="UP000292445">
    <property type="component" value="Unassembled WGS sequence"/>
</dbReference>
<dbReference type="SUPFAM" id="SSF142433">
    <property type="entry name" value="CinA-like"/>
    <property type="match status" value="1"/>
</dbReference>
<gene>
    <name evidence="2" type="ORF">EV675_5857</name>
</gene>
<dbReference type="Pfam" id="PF02464">
    <property type="entry name" value="CinA"/>
    <property type="match status" value="1"/>
</dbReference>
<dbReference type="NCBIfam" id="TIGR00199">
    <property type="entry name" value="PncC_domain"/>
    <property type="match status" value="1"/>
</dbReference>
<accession>A0A4Q7N6W6</accession>
<dbReference type="EMBL" id="SGXC01000004">
    <property type="protein sequence ID" value="RZS77130.1"/>
    <property type="molecule type" value="Genomic_DNA"/>
</dbReference>
<evidence type="ECO:0000313" key="2">
    <source>
        <dbReference type="EMBL" id="RZS77130.1"/>
    </source>
</evidence>
<dbReference type="InterPro" id="IPR036653">
    <property type="entry name" value="CinA-like_C"/>
</dbReference>
<feature type="domain" description="CinA C-terminal" evidence="1">
    <location>
        <begin position="9"/>
        <end position="162"/>
    </location>
</feature>
<dbReference type="AlphaFoldDB" id="A0A4Q7N6W6"/>
<protein>
    <submittedName>
        <fullName evidence="2">Nicotinamide-nucleotide amidase</fullName>
    </submittedName>
</protein>